<protein>
    <submittedName>
        <fullName evidence="2">Uncharacterized protein</fullName>
    </submittedName>
</protein>
<dbReference type="SUPFAM" id="SSF50978">
    <property type="entry name" value="WD40 repeat-like"/>
    <property type="match status" value="1"/>
</dbReference>
<dbReference type="Gene3D" id="2.130.10.10">
    <property type="entry name" value="YVTN repeat-like/Quinoprotein amine dehydrogenase"/>
    <property type="match status" value="1"/>
</dbReference>
<dbReference type="InterPro" id="IPR015943">
    <property type="entry name" value="WD40/YVTN_repeat-like_dom_sf"/>
</dbReference>
<reference evidence="2" key="2">
    <citation type="submission" date="2014-03" db="EMBL/GenBank/DDBJ databases">
        <authorList>
            <person name="Genoscope - CEA"/>
        </authorList>
    </citation>
    <scope>NUCLEOTIDE SEQUENCE</scope>
</reference>
<evidence type="ECO:0000313" key="3">
    <source>
        <dbReference type="Proteomes" id="UP000193380"/>
    </source>
</evidence>
<dbReference type="SMART" id="SM00320">
    <property type="entry name" value="WD40"/>
    <property type="match status" value="1"/>
</dbReference>
<sequence length="186" mass="19717">MMAVGSQNGLLNVWTLPQGGTNVSVPKFLGSSSSQENNSGIKRGSAKCVFRLSGHITAVKTLSFCPSGLALVSGGIGGLLNIWSLQDGSILQTVVTGLGSVVSTTWIPNVGVAACSGRSKDALLIRCTSDWISQNHVLASCRTVLRTQGILGLNRAPCMAVFLERLPTLLQEQYSYERVSTVQQYS</sequence>
<organism evidence="2 3">
    <name type="scientific">Oncorhynchus mykiss</name>
    <name type="common">Rainbow trout</name>
    <name type="synonym">Salmo gairdneri</name>
    <dbReference type="NCBI Taxonomy" id="8022"/>
    <lineage>
        <taxon>Eukaryota</taxon>
        <taxon>Metazoa</taxon>
        <taxon>Chordata</taxon>
        <taxon>Craniata</taxon>
        <taxon>Vertebrata</taxon>
        <taxon>Euteleostomi</taxon>
        <taxon>Actinopterygii</taxon>
        <taxon>Neopterygii</taxon>
        <taxon>Teleostei</taxon>
        <taxon>Protacanthopterygii</taxon>
        <taxon>Salmoniformes</taxon>
        <taxon>Salmonidae</taxon>
        <taxon>Salmoninae</taxon>
        <taxon>Oncorhynchus</taxon>
    </lineage>
</organism>
<gene>
    <name evidence="2" type="ORF">GSONMT00044069001</name>
</gene>
<dbReference type="AlphaFoldDB" id="A0A060YSJ3"/>
<proteinExistence type="predicted"/>
<dbReference type="PaxDb" id="8022-A0A060YSJ3"/>
<dbReference type="InterPro" id="IPR001680">
    <property type="entry name" value="WD40_rpt"/>
</dbReference>
<dbReference type="InterPro" id="IPR036322">
    <property type="entry name" value="WD40_repeat_dom_sf"/>
</dbReference>
<evidence type="ECO:0000313" key="2">
    <source>
        <dbReference type="EMBL" id="CDQ94686.1"/>
    </source>
</evidence>
<dbReference type="STRING" id="8022.A0A060YSJ3"/>
<evidence type="ECO:0000256" key="1">
    <source>
        <dbReference type="PROSITE-ProRule" id="PRU00221"/>
    </source>
</evidence>
<dbReference type="Proteomes" id="UP000193380">
    <property type="component" value="Unassembled WGS sequence"/>
</dbReference>
<keyword evidence="1" id="KW-0853">WD repeat</keyword>
<accession>A0A060YSJ3</accession>
<dbReference type="EMBL" id="FR918379">
    <property type="protein sequence ID" value="CDQ94686.1"/>
    <property type="molecule type" value="Genomic_DNA"/>
</dbReference>
<name>A0A060YSJ3_ONCMY</name>
<reference evidence="2" key="1">
    <citation type="journal article" date="2014" name="Nat. Commun.">
        <title>The rainbow trout genome provides novel insights into evolution after whole-genome duplication in vertebrates.</title>
        <authorList>
            <person name="Berthelot C."/>
            <person name="Brunet F."/>
            <person name="Chalopin D."/>
            <person name="Juanchich A."/>
            <person name="Bernard M."/>
            <person name="Noel B."/>
            <person name="Bento P."/>
            <person name="Da Silva C."/>
            <person name="Labadie K."/>
            <person name="Alberti A."/>
            <person name="Aury J.M."/>
            <person name="Louis A."/>
            <person name="Dehais P."/>
            <person name="Bardou P."/>
            <person name="Montfort J."/>
            <person name="Klopp C."/>
            <person name="Cabau C."/>
            <person name="Gaspin C."/>
            <person name="Thorgaard G.H."/>
            <person name="Boussaha M."/>
            <person name="Quillet E."/>
            <person name="Guyomard R."/>
            <person name="Galiana D."/>
            <person name="Bobe J."/>
            <person name="Volff J.N."/>
            <person name="Genet C."/>
            <person name="Wincker P."/>
            <person name="Jaillon O."/>
            <person name="Roest Crollius H."/>
            <person name="Guiguen Y."/>
        </authorList>
    </citation>
    <scope>NUCLEOTIDE SEQUENCE [LARGE SCALE GENOMIC DNA]</scope>
</reference>
<dbReference type="PROSITE" id="PS50082">
    <property type="entry name" value="WD_REPEATS_2"/>
    <property type="match status" value="1"/>
</dbReference>
<feature type="repeat" description="WD" evidence="1">
    <location>
        <begin position="52"/>
        <end position="93"/>
    </location>
</feature>
<dbReference type="PROSITE" id="PS50294">
    <property type="entry name" value="WD_REPEATS_REGION"/>
    <property type="match status" value="1"/>
</dbReference>